<accession>A0A918XM32</accession>
<dbReference type="AlphaFoldDB" id="A0A918XM32"/>
<organism evidence="1 2">
    <name type="scientific">Parahalioglobus pacificus</name>
    <dbReference type="NCBI Taxonomy" id="930806"/>
    <lineage>
        <taxon>Bacteria</taxon>
        <taxon>Pseudomonadati</taxon>
        <taxon>Pseudomonadota</taxon>
        <taxon>Gammaproteobacteria</taxon>
        <taxon>Cellvibrionales</taxon>
        <taxon>Halieaceae</taxon>
        <taxon>Parahalioglobus</taxon>
    </lineage>
</organism>
<reference evidence="1" key="2">
    <citation type="submission" date="2020-09" db="EMBL/GenBank/DDBJ databases">
        <authorList>
            <person name="Sun Q."/>
            <person name="Kim S."/>
        </authorList>
    </citation>
    <scope>NUCLEOTIDE SEQUENCE</scope>
    <source>
        <strain evidence="1">KCTC 23430</strain>
    </source>
</reference>
<name>A0A918XM32_9GAMM</name>
<keyword evidence="2" id="KW-1185">Reference proteome</keyword>
<evidence type="ECO:0000313" key="2">
    <source>
        <dbReference type="Proteomes" id="UP000644693"/>
    </source>
</evidence>
<sequence>MGDILEFPSQQAQGLAYLERQLREMLAARGADQPLIDFASSELTQIYAQLSESEQYSFSVELPETLSQEEKDALETQINEGLGGVAKANHALMLRLIAQLVLAEVKLFQHQRPD</sequence>
<reference evidence="1" key="1">
    <citation type="journal article" date="2014" name="Int. J. Syst. Evol. Microbiol.">
        <title>Complete genome sequence of Corynebacterium casei LMG S-19264T (=DSM 44701T), isolated from a smear-ripened cheese.</title>
        <authorList>
            <consortium name="US DOE Joint Genome Institute (JGI-PGF)"/>
            <person name="Walter F."/>
            <person name="Albersmeier A."/>
            <person name="Kalinowski J."/>
            <person name="Ruckert C."/>
        </authorList>
    </citation>
    <scope>NUCLEOTIDE SEQUENCE</scope>
    <source>
        <strain evidence="1">KCTC 23430</strain>
    </source>
</reference>
<dbReference type="EMBL" id="BMYM01000002">
    <property type="protein sequence ID" value="GHD37249.1"/>
    <property type="molecule type" value="Genomic_DNA"/>
</dbReference>
<comment type="caution">
    <text evidence="1">The sequence shown here is derived from an EMBL/GenBank/DDBJ whole genome shotgun (WGS) entry which is preliminary data.</text>
</comment>
<evidence type="ECO:0000313" key="1">
    <source>
        <dbReference type="EMBL" id="GHD37249.1"/>
    </source>
</evidence>
<protein>
    <submittedName>
        <fullName evidence="1">Uncharacterized protein</fullName>
    </submittedName>
</protein>
<gene>
    <name evidence="1" type="ORF">GCM10007053_26590</name>
</gene>
<dbReference type="RefSeq" id="WP_189478258.1">
    <property type="nucleotide sequence ID" value="NZ_BMYM01000002.1"/>
</dbReference>
<proteinExistence type="predicted"/>
<dbReference type="Proteomes" id="UP000644693">
    <property type="component" value="Unassembled WGS sequence"/>
</dbReference>